<comment type="similarity">
    <text evidence="1 9 10">Belongs to the universal ribosomal protein uL1 family.</text>
</comment>
<keyword evidence="12" id="KW-1185">Reference proteome</keyword>
<sequence>MRKIGKKLQNVKKLVEKDKVYSLEEAMELVKKTSYAKFDASVDLAIRLNLDTRKADQQLRGAVVLPNGTGKSIRVLVATDNPEMQKSSKEAGADLVYTTGELEEALKNDLFDFDVMVVDPKMMPVLGKYGKKLGPKGLMPNPKTGTVTPTPSKAVEELKKGKANYRADKSGIIHSLIGKTSMSVQALTENAQTLISLIKKLKPSVVKGAYILNLTVSASMGPSIKIKFD</sequence>
<proteinExistence type="inferred from homology"/>
<dbReference type="InterPro" id="IPR023673">
    <property type="entry name" value="Ribosomal_uL1_CS"/>
</dbReference>
<comment type="subunit">
    <text evidence="9">Part of the 50S ribosomal subunit.</text>
</comment>
<evidence type="ECO:0000256" key="5">
    <source>
        <dbReference type="ARBA" id="ARBA00022884"/>
    </source>
</evidence>
<evidence type="ECO:0000256" key="3">
    <source>
        <dbReference type="ARBA" id="ARBA00022730"/>
    </source>
</evidence>
<dbReference type="EMBL" id="CP103423">
    <property type="protein sequence ID" value="UWD34353.1"/>
    <property type="molecule type" value="Genomic_DNA"/>
</dbReference>
<dbReference type="PANTHER" id="PTHR36427">
    <property type="entry name" value="54S RIBOSOMAL PROTEIN L1, MITOCHONDRIAL"/>
    <property type="match status" value="1"/>
</dbReference>
<evidence type="ECO:0000313" key="12">
    <source>
        <dbReference type="Proteomes" id="UP001058364"/>
    </source>
</evidence>
<dbReference type="SUPFAM" id="SSF56808">
    <property type="entry name" value="Ribosomal protein L1"/>
    <property type="match status" value="1"/>
</dbReference>
<dbReference type="NCBIfam" id="TIGR01169">
    <property type="entry name" value="rplA_bact"/>
    <property type="match status" value="1"/>
</dbReference>
<dbReference type="Proteomes" id="UP001058364">
    <property type="component" value="Chromosome"/>
</dbReference>
<comment type="function">
    <text evidence="9">Binds directly to 23S rRNA. The L1 stalk is quite mobile in the ribosome, and is involved in E site tRNA release.</text>
</comment>
<dbReference type="Pfam" id="PF00687">
    <property type="entry name" value="Ribosomal_L1"/>
    <property type="match status" value="1"/>
</dbReference>
<dbReference type="RefSeq" id="WP_027123148.1">
    <property type="nucleotide sequence ID" value="NZ_CP103423.1"/>
</dbReference>
<evidence type="ECO:0000256" key="8">
    <source>
        <dbReference type="ARBA" id="ARBA00035241"/>
    </source>
</evidence>
<keyword evidence="6 9" id="KW-0689">Ribosomal protein</keyword>
<evidence type="ECO:0000256" key="10">
    <source>
        <dbReference type="RuleBase" id="RU000659"/>
    </source>
</evidence>
<evidence type="ECO:0000313" key="11">
    <source>
        <dbReference type="EMBL" id="UWD34353.1"/>
    </source>
</evidence>
<dbReference type="GO" id="GO:0005840">
    <property type="term" value="C:ribosome"/>
    <property type="evidence" value="ECO:0007669"/>
    <property type="project" value="UniProtKB-KW"/>
</dbReference>
<dbReference type="InterPro" id="IPR016095">
    <property type="entry name" value="Ribosomal_uL1_3-a/b-sand"/>
</dbReference>
<organism evidence="11 12">
    <name type="scientific">Mesomycoplasma molare</name>
    <dbReference type="NCBI Taxonomy" id="171288"/>
    <lineage>
        <taxon>Bacteria</taxon>
        <taxon>Bacillati</taxon>
        <taxon>Mycoplasmatota</taxon>
        <taxon>Mycoplasmoidales</taxon>
        <taxon>Metamycoplasmataceae</taxon>
        <taxon>Mesomycoplasma</taxon>
    </lineage>
</organism>
<keyword evidence="9" id="KW-0820">tRNA-binding</keyword>
<reference evidence="11" key="1">
    <citation type="submission" date="2022-08" db="EMBL/GenBank/DDBJ databases">
        <title>Complete genome sequence of Mycoplasma molare type strain H 542.</title>
        <authorList>
            <person name="Spergser J."/>
        </authorList>
    </citation>
    <scope>NUCLEOTIDE SEQUENCE</scope>
    <source>
        <strain evidence="11">H 542</strain>
    </source>
</reference>
<dbReference type="InterPro" id="IPR005878">
    <property type="entry name" value="Ribosom_uL1_bac-type"/>
</dbReference>
<dbReference type="CDD" id="cd00403">
    <property type="entry name" value="Ribosomal_L1"/>
    <property type="match status" value="1"/>
</dbReference>
<evidence type="ECO:0000256" key="6">
    <source>
        <dbReference type="ARBA" id="ARBA00022980"/>
    </source>
</evidence>
<dbReference type="PIRSF" id="PIRSF002155">
    <property type="entry name" value="Ribosomal_L1"/>
    <property type="match status" value="1"/>
</dbReference>
<dbReference type="PANTHER" id="PTHR36427:SF3">
    <property type="entry name" value="LARGE RIBOSOMAL SUBUNIT PROTEIN UL1M"/>
    <property type="match status" value="1"/>
</dbReference>
<evidence type="ECO:0000256" key="2">
    <source>
        <dbReference type="ARBA" id="ARBA00022491"/>
    </source>
</evidence>
<evidence type="ECO:0000256" key="1">
    <source>
        <dbReference type="ARBA" id="ARBA00010531"/>
    </source>
</evidence>
<dbReference type="InterPro" id="IPR023674">
    <property type="entry name" value="Ribosomal_uL1-like"/>
</dbReference>
<dbReference type="Gene3D" id="3.30.190.20">
    <property type="match status" value="1"/>
</dbReference>
<gene>
    <name evidence="9 11" type="primary">rplA</name>
    <name evidence="11" type="ORF">NX772_00795</name>
</gene>
<evidence type="ECO:0000256" key="4">
    <source>
        <dbReference type="ARBA" id="ARBA00022845"/>
    </source>
</evidence>
<dbReference type="InterPro" id="IPR028364">
    <property type="entry name" value="Ribosomal_uL1/biogenesis"/>
</dbReference>
<evidence type="ECO:0000256" key="9">
    <source>
        <dbReference type="HAMAP-Rule" id="MF_01318"/>
    </source>
</evidence>
<keyword evidence="3 9" id="KW-0699">rRNA-binding</keyword>
<comment type="function">
    <text evidence="9">Protein L1 is also a translational repressor protein, it controls the translation of the L11 operon by binding to its mRNA.</text>
</comment>
<protein>
    <recommendedName>
        <fullName evidence="8 9">Large ribosomal subunit protein uL1</fullName>
    </recommendedName>
</protein>
<keyword evidence="4 9" id="KW-0810">Translation regulation</keyword>
<name>A0ABY5TUM4_9BACT</name>
<accession>A0ABY5TUM4</accession>
<dbReference type="PROSITE" id="PS01199">
    <property type="entry name" value="RIBOSOMAL_L1"/>
    <property type="match status" value="1"/>
</dbReference>
<keyword evidence="2 9" id="KW-0678">Repressor</keyword>
<keyword evidence="5 9" id="KW-0694">RNA-binding</keyword>
<dbReference type="HAMAP" id="MF_01318_B">
    <property type="entry name" value="Ribosomal_uL1_B"/>
    <property type="match status" value="1"/>
</dbReference>
<keyword evidence="7 9" id="KW-0687">Ribonucleoprotein</keyword>
<evidence type="ECO:0000256" key="7">
    <source>
        <dbReference type="ARBA" id="ARBA00023274"/>
    </source>
</evidence>
<dbReference type="InterPro" id="IPR002143">
    <property type="entry name" value="Ribosomal_uL1"/>
</dbReference>
<dbReference type="Gene3D" id="3.40.50.790">
    <property type="match status" value="1"/>
</dbReference>